<keyword evidence="2" id="KW-0472">Membrane</keyword>
<evidence type="ECO:0000313" key="3">
    <source>
        <dbReference type="EMBL" id="GAA4632334.1"/>
    </source>
</evidence>
<evidence type="ECO:0000256" key="1">
    <source>
        <dbReference type="SAM" id="MobiDB-lite"/>
    </source>
</evidence>
<name>A0ABP8UJ24_9ACTN</name>
<protein>
    <recommendedName>
        <fullName evidence="5">ABC transporter permease</fullName>
    </recommendedName>
</protein>
<reference evidence="4" key="1">
    <citation type="journal article" date="2019" name="Int. J. Syst. Evol. Microbiol.">
        <title>The Global Catalogue of Microorganisms (GCM) 10K type strain sequencing project: providing services to taxonomists for standard genome sequencing and annotation.</title>
        <authorList>
            <consortium name="The Broad Institute Genomics Platform"/>
            <consortium name="The Broad Institute Genome Sequencing Center for Infectious Disease"/>
            <person name="Wu L."/>
            <person name="Ma J."/>
        </authorList>
    </citation>
    <scope>NUCLEOTIDE SEQUENCE [LARGE SCALE GENOMIC DNA]</scope>
    <source>
        <strain evidence="4">JCM 17939</strain>
    </source>
</reference>
<dbReference type="Proteomes" id="UP001501442">
    <property type="component" value="Unassembled WGS sequence"/>
</dbReference>
<feature type="transmembrane region" description="Helical" evidence="2">
    <location>
        <begin position="32"/>
        <end position="53"/>
    </location>
</feature>
<keyword evidence="2" id="KW-0812">Transmembrane</keyword>
<proteinExistence type="predicted"/>
<dbReference type="EMBL" id="BAABHK010000010">
    <property type="protein sequence ID" value="GAA4632334.1"/>
    <property type="molecule type" value="Genomic_DNA"/>
</dbReference>
<sequence length="61" mass="6795">MTPPRRRTPARTTGPGSRRPRAFNPSPSLQHAVLASVPWSVVLLAVFVPLATWRYEKAVSR</sequence>
<keyword evidence="4" id="KW-1185">Reference proteome</keyword>
<evidence type="ECO:0008006" key="5">
    <source>
        <dbReference type="Google" id="ProtNLM"/>
    </source>
</evidence>
<gene>
    <name evidence="3" type="ORF">GCM10023196_065380</name>
</gene>
<evidence type="ECO:0000313" key="4">
    <source>
        <dbReference type="Proteomes" id="UP001501442"/>
    </source>
</evidence>
<organism evidence="3 4">
    <name type="scientific">Actinoallomurus vinaceus</name>
    <dbReference type="NCBI Taxonomy" id="1080074"/>
    <lineage>
        <taxon>Bacteria</taxon>
        <taxon>Bacillati</taxon>
        <taxon>Actinomycetota</taxon>
        <taxon>Actinomycetes</taxon>
        <taxon>Streptosporangiales</taxon>
        <taxon>Thermomonosporaceae</taxon>
        <taxon>Actinoallomurus</taxon>
    </lineage>
</organism>
<keyword evidence="2" id="KW-1133">Transmembrane helix</keyword>
<accession>A0ABP8UJ24</accession>
<feature type="region of interest" description="Disordered" evidence="1">
    <location>
        <begin position="1"/>
        <end position="24"/>
    </location>
</feature>
<dbReference type="RefSeq" id="WP_345435331.1">
    <property type="nucleotide sequence ID" value="NZ_BAABHK010000010.1"/>
</dbReference>
<comment type="caution">
    <text evidence="3">The sequence shown here is derived from an EMBL/GenBank/DDBJ whole genome shotgun (WGS) entry which is preliminary data.</text>
</comment>
<evidence type="ECO:0000256" key="2">
    <source>
        <dbReference type="SAM" id="Phobius"/>
    </source>
</evidence>